<comment type="caution">
    <text evidence="1">The sequence shown here is derived from an EMBL/GenBank/DDBJ whole genome shotgun (WGS) entry which is preliminary data.</text>
</comment>
<proteinExistence type="predicted"/>
<dbReference type="AlphaFoldDB" id="A0A164VT06"/>
<gene>
    <name evidence="1" type="ORF">DCAR_021827</name>
</gene>
<accession>A0A164VT06</accession>
<evidence type="ECO:0000313" key="1">
    <source>
        <dbReference type="EMBL" id="KZM90808.1"/>
    </source>
</evidence>
<dbReference type="Gramene" id="KZM90808">
    <property type="protein sequence ID" value="KZM90808"/>
    <property type="gene ID" value="DCAR_021827"/>
</dbReference>
<sequence>MSTSALKLELSIKSVSEKKSYTTSKLRTGINKSVYPAIKFPSGTAAHMGDAGCDDGDVPGGEHQGINIQWHQQVFRSLFMTFERVVRA</sequence>
<protein>
    <submittedName>
        <fullName evidence="1">Uncharacterized protein</fullName>
    </submittedName>
</protein>
<reference evidence="1" key="1">
    <citation type="journal article" date="2016" name="Nat. Genet.">
        <title>A high-quality carrot genome assembly provides new insights into carotenoid accumulation and asterid genome evolution.</title>
        <authorList>
            <person name="Iorizzo M."/>
            <person name="Ellison S."/>
            <person name="Senalik D."/>
            <person name="Zeng P."/>
            <person name="Satapoomin P."/>
            <person name="Huang J."/>
            <person name="Bowman M."/>
            <person name="Iovene M."/>
            <person name="Sanseverino W."/>
            <person name="Cavagnaro P."/>
            <person name="Yildiz M."/>
            <person name="Macko-Podgorni A."/>
            <person name="Moranska E."/>
            <person name="Grzebelus E."/>
            <person name="Grzebelus D."/>
            <person name="Ashrafi H."/>
            <person name="Zheng Z."/>
            <person name="Cheng S."/>
            <person name="Spooner D."/>
            <person name="Van Deynze A."/>
            <person name="Simon P."/>
        </authorList>
    </citation>
    <scope>NUCLEOTIDE SEQUENCE [LARGE SCALE GENOMIC DNA]</scope>
    <source>
        <tissue evidence="1">Leaf</tissue>
    </source>
</reference>
<name>A0A164VT06_DAUCS</name>
<organism evidence="1">
    <name type="scientific">Daucus carota subsp. sativus</name>
    <name type="common">Carrot</name>
    <dbReference type="NCBI Taxonomy" id="79200"/>
    <lineage>
        <taxon>Eukaryota</taxon>
        <taxon>Viridiplantae</taxon>
        <taxon>Streptophyta</taxon>
        <taxon>Embryophyta</taxon>
        <taxon>Tracheophyta</taxon>
        <taxon>Spermatophyta</taxon>
        <taxon>Magnoliopsida</taxon>
        <taxon>eudicotyledons</taxon>
        <taxon>Gunneridae</taxon>
        <taxon>Pentapetalae</taxon>
        <taxon>asterids</taxon>
        <taxon>campanulids</taxon>
        <taxon>Apiales</taxon>
        <taxon>Apiaceae</taxon>
        <taxon>Apioideae</taxon>
        <taxon>Scandiceae</taxon>
        <taxon>Daucinae</taxon>
        <taxon>Daucus</taxon>
        <taxon>Daucus sect. Daucus</taxon>
    </lineage>
</organism>
<dbReference type="EMBL" id="LNRQ01000006">
    <property type="protein sequence ID" value="KZM90808.1"/>
    <property type="molecule type" value="Genomic_DNA"/>
</dbReference>